<dbReference type="InterPro" id="IPR003653">
    <property type="entry name" value="Peptidase_C48_C"/>
</dbReference>
<sequence length="588" mass="66918">MNNADWTFVSKSKSSSDYLSPSFSEVSTFTFSQRPTVFNPRRTTSRRTVSSPGIVSVIDGMGQFGLPKADENKDSGLLSEIKGVLSKVGKTVIDYVGKENSIEEQGDSDMPSEKRFWDEGVKSSSLGAHKTSSAAKHVREQDSSHDHAHGHLTPKKQSTTDKFDRLHEKLNESITPERSASFVFKSSKDPFRWGSAKPTVKDTRKGGYAPYGSTFYKRKARRLNCRRLAGDSITINESSDDIAHLRMLYNGEYQVPKMIEAEKKKQLLLMESERAGAGFDSSTKSNVTSLTERINALLLKNRNTAEDDDLIIVREHKIEPPPRKLFSINRQLKFDTSLLSFQEEFESYKKLLEDRDRLRHEIRIKRETKDLVPKLASQSIDSVNRILKRSDNGVLYNKNNIELKVHDFKTLAPRRWLNDTIIEFFMKYIELQIPTTAAFNSYFYTTLSDRGYQGVRRWMKKKKKSITSLKMIFAPINLNQSHWALGVINIEAKKIFYLDSLSNGPSGLSFSILKDLQNYIIEESGGALGSDFGLEYLECPQQPNGFDCGIYVCMNTLYLSRSVLPTFDEKVAARMRYYIGHLIINDGK</sequence>
<dbReference type="AlphaFoldDB" id="A0A1G4K393"/>
<reference evidence="8" key="1">
    <citation type="submission" date="2016-03" db="EMBL/GenBank/DDBJ databases">
        <authorList>
            <person name="Devillers H."/>
        </authorList>
    </citation>
    <scope>NUCLEOTIDE SEQUENCE [LARGE SCALE GENOMIC DNA]</scope>
</reference>
<feature type="region of interest" description="Disordered" evidence="5">
    <location>
        <begin position="122"/>
        <end position="162"/>
    </location>
</feature>
<dbReference type="InterPro" id="IPR038765">
    <property type="entry name" value="Papain-like_cys_pep_sf"/>
</dbReference>
<dbReference type="EMBL" id="LT598467">
    <property type="protein sequence ID" value="SCU98010.1"/>
    <property type="molecule type" value="Genomic_DNA"/>
</dbReference>
<dbReference type="Proteomes" id="UP000191024">
    <property type="component" value="Chromosome F"/>
</dbReference>
<dbReference type="GO" id="GO:0006508">
    <property type="term" value="P:proteolysis"/>
    <property type="evidence" value="ECO:0007669"/>
    <property type="project" value="UniProtKB-KW"/>
</dbReference>
<protein>
    <submittedName>
        <fullName evidence="7">LAMI_0F12552g1_1</fullName>
    </submittedName>
</protein>
<evidence type="ECO:0000313" key="8">
    <source>
        <dbReference type="Proteomes" id="UP000191024"/>
    </source>
</evidence>
<proteinExistence type="inferred from homology"/>
<dbReference type="GO" id="GO:0008234">
    <property type="term" value="F:cysteine-type peptidase activity"/>
    <property type="evidence" value="ECO:0007669"/>
    <property type="project" value="UniProtKB-KW"/>
</dbReference>
<feature type="domain" description="Ubiquitin-like protease family profile" evidence="6">
    <location>
        <begin position="401"/>
        <end position="559"/>
    </location>
</feature>
<organism evidence="7 8">
    <name type="scientific">Lachancea mirantina</name>
    <dbReference type="NCBI Taxonomy" id="1230905"/>
    <lineage>
        <taxon>Eukaryota</taxon>
        <taxon>Fungi</taxon>
        <taxon>Dikarya</taxon>
        <taxon>Ascomycota</taxon>
        <taxon>Saccharomycotina</taxon>
        <taxon>Saccharomycetes</taxon>
        <taxon>Saccharomycetales</taxon>
        <taxon>Saccharomycetaceae</taxon>
        <taxon>Lachancea</taxon>
    </lineage>
</organism>
<dbReference type="SUPFAM" id="SSF54001">
    <property type="entry name" value="Cysteine proteinases"/>
    <property type="match status" value="1"/>
</dbReference>
<dbReference type="PANTHER" id="PTHR46915">
    <property type="entry name" value="UBIQUITIN-LIKE PROTEASE 4-RELATED"/>
    <property type="match status" value="1"/>
</dbReference>
<dbReference type="Gene3D" id="1.10.418.20">
    <property type="match status" value="1"/>
</dbReference>
<dbReference type="GO" id="GO:0016926">
    <property type="term" value="P:protein desumoylation"/>
    <property type="evidence" value="ECO:0007669"/>
    <property type="project" value="UniProtKB-ARBA"/>
</dbReference>
<comment type="similarity">
    <text evidence="1">Belongs to the peptidase C48 family.</text>
</comment>
<dbReference type="Gene3D" id="3.30.310.130">
    <property type="entry name" value="Ubiquitin-related"/>
    <property type="match status" value="1"/>
</dbReference>
<dbReference type="GO" id="GO:0019783">
    <property type="term" value="F:ubiquitin-like protein peptidase activity"/>
    <property type="evidence" value="ECO:0007669"/>
    <property type="project" value="UniProtKB-ARBA"/>
</dbReference>
<evidence type="ECO:0000313" key="7">
    <source>
        <dbReference type="EMBL" id="SCU98010.1"/>
    </source>
</evidence>
<evidence type="ECO:0000256" key="5">
    <source>
        <dbReference type="SAM" id="MobiDB-lite"/>
    </source>
</evidence>
<evidence type="ECO:0000256" key="2">
    <source>
        <dbReference type="ARBA" id="ARBA00022670"/>
    </source>
</evidence>
<gene>
    <name evidence="7" type="ORF">LAMI_0F12552G</name>
</gene>
<dbReference type="PANTHER" id="PTHR46915:SF2">
    <property type="entry name" value="UBIQUITIN-LIKE PROTEASE 4"/>
    <property type="match status" value="1"/>
</dbReference>
<feature type="compositionally biased region" description="Polar residues" evidence="5">
    <location>
        <begin position="122"/>
        <end position="134"/>
    </location>
</feature>
<name>A0A1G4K393_9SACH</name>
<feature type="compositionally biased region" description="Basic and acidic residues" evidence="5">
    <location>
        <begin position="137"/>
        <end position="149"/>
    </location>
</feature>
<dbReference type="PROSITE" id="PS50600">
    <property type="entry name" value="ULP_PROTEASE"/>
    <property type="match status" value="1"/>
</dbReference>
<keyword evidence="8" id="KW-1185">Reference proteome</keyword>
<accession>A0A1G4K393</accession>
<evidence type="ECO:0000256" key="4">
    <source>
        <dbReference type="ARBA" id="ARBA00022807"/>
    </source>
</evidence>
<keyword evidence="4" id="KW-0788">Thiol protease</keyword>
<evidence type="ECO:0000256" key="3">
    <source>
        <dbReference type="ARBA" id="ARBA00022801"/>
    </source>
</evidence>
<evidence type="ECO:0000259" key="6">
    <source>
        <dbReference type="PROSITE" id="PS50600"/>
    </source>
</evidence>
<dbReference type="OrthoDB" id="1939479at2759"/>
<keyword evidence="2" id="KW-0645">Protease</keyword>
<dbReference type="FunFam" id="3.30.310.130:FF:000008">
    <property type="entry name" value="Ubiquitin-like-specific protease 1"/>
    <property type="match status" value="1"/>
</dbReference>
<dbReference type="Pfam" id="PF02902">
    <property type="entry name" value="Peptidase_C48"/>
    <property type="match status" value="1"/>
</dbReference>
<dbReference type="STRING" id="1230905.A0A1G4K393"/>
<keyword evidence="3" id="KW-0378">Hydrolase</keyword>
<evidence type="ECO:0000256" key="1">
    <source>
        <dbReference type="ARBA" id="ARBA00005234"/>
    </source>
</evidence>